<dbReference type="FunFam" id="1.20.1250.20:FF:000068">
    <property type="entry name" value="MFS general substrate transporter"/>
    <property type="match status" value="1"/>
</dbReference>
<feature type="transmembrane region" description="Helical" evidence="6">
    <location>
        <begin position="59"/>
        <end position="80"/>
    </location>
</feature>
<dbReference type="GeneID" id="38783041"/>
<dbReference type="AlphaFoldDB" id="A0A401GWI1"/>
<evidence type="ECO:0000313" key="7">
    <source>
        <dbReference type="EMBL" id="GBE86124.1"/>
    </source>
</evidence>
<dbReference type="PANTHER" id="PTHR43791:SF46">
    <property type="entry name" value="MAJOR FACILITATOR SUPERFAMILY (MFS) PROFILE DOMAIN-CONTAINING PROTEIN-RELATED"/>
    <property type="match status" value="1"/>
</dbReference>
<dbReference type="PANTHER" id="PTHR43791">
    <property type="entry name" value="PERMEASE-RELATED"/>
    <property type="match status" value="1"/>
</dbReference>
<dbReference type="Proteomes" id="UP000287166">
    <property type="component" value="Unassembled WGS sequence"/>
</dbReference>
<evidence type="ECO:0000256" key="6">
    <source>
        <dbReference type="SAM" id="Phobius"/>
    </source>
</evidence>
<feature type="transmembrane region" description="Helical" evidence="6">
    <location>
        <begin position="86"/>
        <end position="108"/>
    </location>
</feature>
<evidence type="ECO:0000313" key="8">
    <source>
        <dbReference type="Proteomes" id="UP000287166"/>
    </source>
</evidence>
<dbReference type="SUPFAM" id="SSF103473">
    <property type="entry name" value="MFS general substrate transporter"/>
    <property type="match status" value="1"/>
</dbReference>
<feature type="transmembrane region" description="Helical" evidence="6">
    <location>
        <begin position="120"/>
        <end position="139"/>
    </location>
</feature>
<dbReference type="OrthoDB" id="2985014at2759"/>
<feature type="transmembrane region" description="Helical" evidence="6">
    <location>
        <begin position="35"/>
        <end position="52"/>
    </location>
</feature>
<keyword evidence="2" id="KW-0813">Transport</keyword>
<comment type="subcellular location">
    <subcellularLocation>
        <location evidence="1">Membrane</location>
        <topology evidence="1">Multi-pass membrane protein</topology>
    </subcellularLocation>
</comment>
<keyword evidence="8" id="KW-1185">Reference proteome</keyword>
<keyword evidence="3 6" id="KW-0812">Transmembrane</keyword>
<evidence type="ECO:0000256" key="4">
    <source>
        <dbReference type="ARBA" id="ARBA00022989"/>
    </source>
</evidence>
<organism evidence="7 8">
    <name type="scientific">Sparassis crispa</name>
    <dbReference type="NCBI Taxonomy" id="139825"/>
    <lineage>
        <taxon>Eukaryota</taxon>
        <taxon>Fungi</taxon>
        <taxon>Dikarya</taxon>
        <taxon>Basidiomycota</taxon>
        <taxon>Agaricomycotina</taxon>
        <taxon>Agaricomycetes</taxon>
        <taxon>Polyporales</taxon>
        <taxon>Sparassidaceae</taxon>
        <taxon>Sparassis</taxon>
    </lineage>
</organism>
<evidence type="ECO:0000256" key="1">
    <source>
        <dbReference type="ARBA" id="ARBA00004141"/>
    </source>
</evidence>
<dbReference type="GO" id="GO:0022857">
    <property type="term" value="F:transmembrane transporter activity"/>
    <property type="evidence" value="ECO:0007669"/>
    <property type="project" value="TreeGrafter"/>
</dbReference>
<dbReference type="RefSeq" id="XP_027617037.1">
    <property type="nucleotide sequence ID" value="XM_027761236.1"/>
</dbReference>
<keyword evidence="5 6" id="KW-0472">Membrane</keyword>
<dbReference type="STRING" id="139825.A0A401GWI1"/>
<gene>
    <name evidence="7" type="ORF">SCP_0900010</name>
</gene>
<protein>
    <recommendedName>
        <fullName evidence="9">Major facilitator superfamily (MFS) profile domain-containing protein</fullName>
    </recommendedName>
</protein>
<keyword evidence="4 6" id="KW-1133">Transmembrane helix</keyword>
<accession>A0A401GWI1</accession>
<evidence type="ECO:0000256" key="2">
    <source>
        <dbReference type="ARBA" id="ARBA00022448"/>
    </source>
</evidence>
<reference evidence="7 8" key="1">
    <citation type="journal article" date="2018" name="Sci. Rep.">
        <title>Genome sequence of the cauliflower mushroom Sparassis crispa (Hanabiratake) and its association with beneficial usage.</title>
        <authorList>
            <person name="Kiyama R."/>
            <person name="Furutani Y."/>
            <person name="Kawaguchi K."/>
            <person name="Nakanishi T."/>
        </authorList>
    </citation>
    <scope>NUCLEOTIDE SEQUENCE [LARGE SCALE GENOMIC DNA]</scope>
</reference>
<name>A0A401GWI1_9APHY</name>
<evidence type="ECO:0000256" key="3">
    <source>
        <dbReference type="ARBA" id="ARBA00022692"/>
    </source>
</evidence>
<proteinExistence type="predicted"/>
<feature type="transmembrane region" description="Helical" evidence="6">
    <location>
        <begin position="151"/>
        <end position="174"/>
    </location>
</feature>
<dbReference type="Gene3D" id="1.20.1250.20">
    <property type="entry name" value="MFS general substrate transporter like domains"/>
    <property type="match status" value="1"/>
</dbReference>
<dbReference type="EMBL" id="BFAD01000009">
    <property type="protein sequence ID" value="GBE86124.1"/>
    <property type="molecule type" value="Genomic_DNA"/>
</dbReference>
<dbReference type="InParanoid" id="A0A401GWI1"/>
<comment type="caution">
    <text evidence="7">The sequence shown here is derived from an EMBL/GenBank/DDBJ whole genome shotgun (WGS) entry which is preliminary data.</text>
</comment>
<dbReference type="GO" id="GO:0005886">
    <property type="term" value="C:plasma membrane"/>
    <property type="evidence" value="ECO:0007669"/>
    <property type="project" value="TreeGrafter"/>
</dbReference>
<sequence>MYLGLIVPAYGYAYFAPSIIQGLGHTSIRTQLLSVPPWACAFVMSMLVAIASDFFRHRFVFGLLPIAIAMAGFITLLVVHNHTKTQYAALFLAVMGAYSAMPILVCWFNTNLGGHQRRAVGTAWQVGFGNIGGIIAVYAFVAKDAPRYTKGYSICLAFICVSLIANCVYLFAVVHENHRRDAGQAKADATFTQDEKAHMGDLNPDYRYLL</sequence>
<evidence type="ECO:0000256" key="5">
    <source>
        <dbReference type="ARBA" id="ARBA00023136"/>
    </source>
</evidence>
<dbReference type="InterPro" id="IPR036259">
    <property type="entry name" value="MFS_trans_sf"/>
</dbReference>
<evidence type="ECO:0008006" key="9">
    <source>
        <dbReference type="Google" id="ProtNLM"/>
    </source>
</evidence>